<evidence type="ECO:0000313" key="6">
    <source>
        <dbReference type="Proteomes" id="UP000439965"/>
    </source>
</evidence>
<dbReference type="Proteomes" id="UP000439965">
    <property type="component" value="Unassembled WGS sequence"/>
</dbReference>
<dbReference type="InterPro" id="IPR036849">
    <property type="entry name" value="Enolase-like_C_sf"/>
</dbReference>
<dbReference type="SUPFAM" id="SSF54826">
    <property type="entry name" value="Enolase N-terminal domain-like"/>
    <property type="match status" value="1"/>
</dbReference>
<dbReference type="PANTHER" id="PTHR48080">
    <property type="entry name" value="D-GALACTONATE DEHYDRATASE-RELATED"/>
    <property type="match status" value="1"/>
</dbReference>
<dbReference type="Pfam" id="PF02746">
    <property type="entry name" value="MR_MLE_N"/>
    <property type="match status" value="1"/>
</dbReference>
<dbReference type="InterPro" id="IPR029065">
    <property type="entry name" value="Enolase_C-like"/>
</dbReference>
<comment type="function">
    <text evidence="1">Has no detectable activity with D-mannonate and with a panel of 70 other acid sugars (in vitro), in spite of the conservation of the residues that are expected to be important for catalytic activity and cofactor binding. May have evolved a divergent function.</text>
</comment>
<dbReference type="GO" id="GO:0000287">
    <property type="term" value="F:magnesium ion binding"/>
    <property type="evidence" value="ECO:0007669"/>
    <property type="project" value="UniProtKB-ARBA"/>
</dbReference>
<proteinExistence type="inferred from homology"/>
<dbReference type="InterPro" id="IPR018110">
    <property type="entry name" value="Mandel_Rmase/mucon_lact_enz_CS"/>
</dbReference>
<evidence type="ECO:0000313" key="5">
    <source>
        <dbReference type="EMBL" id="MXS27534.1"/>
    </source>
</evidence>
<keyword evidence="4" id="KW-0460">Magnesium</keyword>
<protein>
    <submittedName>
        <fullName evidence="5">D-galactonate dehydratase</fullName>
    </submittedName>
</protein>
<dbReference type="EMBL" id="WVTI01000029">
    <property type="protein sequence ID" value="MXS27534.1"/>
    <property type="molecule type" value="Genomic_DNA"/>
</dbReference>
<dbReference type="PANTHER" id="PTHR48080:SF6">
    <property type="entry name" value="STARVATION-SENSING PROTEIN RSPA"/>
    <property type="match status" value="1"/>
</dbReference>
<dbReference type="GeneID" id="93222902"/>
<dbReference type="Pfam" id="PF13378">
    <property type="entry name" value="MR_MLE_C"/>
    <property type="match status" value="1"/>
</dbReference>
<dbReference type="FunFam" id="3.20.20.120:FF:000011">
    <property type="entry name" value="D-galactonate dehydratase family member VSWAT3_13707"/>
    <property type="match status" value="1"/>
</dbReference>
<dbReference type="InterPro" id="IPR029017">
    <property type="entry name" value="Enolase-like_N"/>
</dbReference>
<sequence length="402" mass="44802">MMKALVIEDIKVITTAPEGINLVAVKVTTNDPSIYGVGCATFTQRYEVVVTAIDKYLKPFLIGKDPQRIEDIWRTASVSSYWRNGPVLNNALSGIDMALWDIKGKLANMPLYQLFGGKVRDAVPAYIHADAQSVSDAVELVQTRVDQGWKQIRVQIGGYGGNNQAMHLPKDNTPGVYYDPDVYMKTMIEGFEKLREKFGDSIKLCHDVHERLSPSEAVKFANQLEKFDLLFLEDALPPEQVQWFEHLRSHTNIPLAMGELFNNPHEWTGLIQNRTIDYLRLHLSQVGGITPTRKIISLADAYGVRTAWHGPGDMTGIGHAVNTHLSITSTNFGIQEWSCSIKENTYKVFPGTPVAKDGYIYLNDQPGIGVDIDEEAAAAFPTHDRMADWTLCRLPDGSAGRP</sequence>
<dbReference type="RefSeq" id="WP_003127878.1">
    <property type="nucleotide sequence ID" value="NZ_BTSN01000030.1"/>
</dbReference>
<dbReference type="SMART" id="SM00922">
    <property type="entry name" value="MR_MLE"/>
    <property type="match status" value="1"/>
</dbReference>
<evidence type="ECO:0000256" key="1">
    <source>
        <dbReference type="ARBA" id="ARBA00003553"/>
    </source>
</evidence>
<name>A0A4V6Z5X0_ENTGA</name>
<dbReference type="Gene3D" id="3.20.20.120">
    <property type="entry name" value="Enolase-like C-terminal domain"/>
    <property type="match status" value="1"/>
</dbReference>
<dbReference type="Gene3D" id="3.30.390.10">
    <property type="entry name" value="Enolase-like, N-terminal domain"/>
    <property type="match status" value="1"/>
</dbReference>
<evidence type="ECO:0000256" key="3">
    <source>
        <dbReference type="ARBA" id="ARBA00022723"/>
    </source>
</evidence>
<comment type="similarity">
    <text evidence="2">Belongs to the mandelate racemase/muconate lactonizing enzyme family. GalD subfamily.</text>
</comment>
<reference evidence="5 6" key="1">
    <citation type="submission" date="2019-04" db="EMBL/GenBank/DDBJ databases">
        <title>Step-wise assembly of the neonatal virome modulated by breast feeding.</title>
        <authorList>
            <person name="Liang G."/>
            <person name="Bushman F."/>
        </authorList>
    </citation>
    <scope>NUCLEOTIDE SEQUENCE [LARGE SCALE GENOMIC DNA]</scope>
    <source>
        <strain evidence="5 6">E3404</strain>
    </source>
</reference>
<evidence type="ECO:0000256" key="2">
    <source>
        <dbReference type="ARBA" id="ARBA00010339"/>
    </source>
</evidence>
<evidence type="ECO:0000256" key="4">
    <source>
        <dbReference type="ARBA" id="ARBA00022842"/>
    </source>
</evidence>
<dbReference type="InterPro" id="IPR013342">
    <property type="entry name" value="Mandelate_racemase_C"/>
</dbReference>
<dbReference type="InterPro" id="IPR013341">
    <property type="entry name" value="Mandelate_racemase_N_dom"/>
</dbReference>
<dbReference type="GO" id="GO:0009063">
    <property type="term" value="P:amino acid catabolic process"/>
    <property type="evidence" value="ECO:0007669"/>
    <property type="project" value="InterPro"/>
</dbReference>
<dbReference type="SUPFAM" id="SSF51604">
    <property type="entry name" value="Enolase C-terminal domain-like"/>
    <property type="match status" value="1"/>
</dbReference>
<accession>A0A4V6Z5X0</accession>
<organism evidence="5 6">
    <name type="scientific">Enterococcus gallinarum</name>
    <dbReference type="NCBI Taxonomy" id="1353"/>
    <lineage>
        <taxon>Bacteria</taxon>
        <taxon>Bacillati</taxon>
        <taxon>Bacillota</taxon>
        <taxon>Bacilli</taxon>
        <taxon>Lactobacillales</taxon>
        <taxon>Enterococcaceae</taxon>
        <taxon>Enterococcus</taxon>
    </lineage>
</organism>
<dbReference type="SMR" id="A0A4V6Z5X0"/>
<dbReference type="AlphaFoldDB" id="A0A4V6Z5X0"/>
<gene>
    <name evidence="5" type="ORF">GTI89_15880</name>
</gene>
<dbReference type="PROSITE" id="PS00908">
    <property type="entry name" value="MR_MLE_1"/>
    <property type="match status" value="1"/>
</dbReference>
<dbReference type="InterPro" id="IPR034593">
    <property type="entry name" value="DgoD-like"/>
</dbReference>
<comment type="caution">
    <text evidence="5">The sequence shown here is derived from an EMBL/GenBank/DDBJ whole genome shotgun (WGS) entry which is preliminary data.</text>
</comment>
<keyword evidence="3" id="KW-0479">Metal-binding</keyword>